<reference evidence="2 3" key="1">
    <citation type="journal article" date="2023" name="Plants (Basel)">
        <title>Bridging the Gap: Combining Genomics and Transcriptomics Approaches to Understand Stylosanthes scabra, an Orphan Legume from the Brazilian Caatinga.</title>
        <authorList>
            <person name="Ferreira-Neto J.R.C."/>
            <person name="da Silva M.D."/>
            <person name="Binneck E."/>
            <person name="de Melo N.F."/>
            <person name="da Silva R.H."/>
            <person name="de Melo A.L.T.M."/>
            <person name="Pandolfi V."/>
            <person name="Bustamante F.O."/>
            <person name="Brasileiro-Vidal A.C."/>
            <person name="Benko-Iseppon A.M."/>
        </authorList>
    </citation>
    <scope>NUCLEOTIDE SEQUENCE [LARGE SCALE GENOMIC DNA]</scope>
    <source>
        <tissue evidence="2">Leaves</tissue>
    </source>
</reference>
<comment type="caution">
    <text evidence="2">The sequence shown here is derived from an EMBL/GenBank/DDBJ whole genome shotgun (WGS) entry which is preliminary data.</text>
</comment>
<feature type="compositionally biased region" description="Basic and acidic residues" evidence="1">
    <location>
        <begin position="52"/>
        <end position="61"/>
    </location>
</feature>
<evidence type="ECO:0000256" key="1">
    <source>
        <dbReference type="SAM" id="MobiDB-lite"/>
    </source>
</evidence>
<evidence type="ECO:0000313" key="3">
    <source>
        <dbReference type="Proteomes" id="UP001341840"/>
    </source>
</evidence>
<accession>A0ABU6RCY4</accession>
<protein>
    <submittedName>
        <fullName evidence="2">Uncharacterized protein</fullName>
    </submittedName>
</protein>
<dbReference type="EMBL" id="JASCZI010030364">
    <property type="protein sequence ID" value="MED6121851.1"/>
    <property type="molecule type" value="Genomic_DNA"/>
</dbReference>
<organism evidence="2 3">
    <name type="scientific">Stylosanthes scabra</name>
    <dbReference type="NCBI Taxonomy" id="79078"/>
    <lineage>
        <taxon>Eukaryota</taxon>
        <taxon>Viridiplantae</taxon>
        <taxon>Streptophyta</taxon>
        <taxon>Embryophyta</taxon>
        <taxon>Tracheophyta</taxon>
        <taxon>Spermatophyta</taxon>
        <taxon>Magnoliopsida</taxon>
        <taxon>eudicotyledons</taxon>
        <taxon>Gunneridae</taxon>
        <taxon>Pentapetalae</taxon>
        <taxon>rosids</taxon>
        <taxon>fabids</taxon>
        <taxon>Fabales</taxon>
        <taxon>Fabaceae</taxon>
        <taxon>Papilionoideae</taxon>
        <taxon>50 kb inversion clade</taxon>
        <taxon>dalbergioids sensu lato</taxon>
        <taxon>Dalbergieae</taxon>
        <taxon>Pterocarpus clade</taxon>
        <taxon>Stylosanthes</taxon>
    </lineage>
</organism>
<keyword evidence="3" id="KW-1185">Reference proteome</keyword>
<gene>
    <name evidence="2" type="ORF">PIB30_033966</name>
</gene>
<sequence>MCGGHMQGRFEAGWCGGRKRLMMANGVHANGFVNVLILVEYSSKGGHHHVIREREQSREPGDMGTAGGVDDNDTALEGGRDNGNKARSPAVVIVDEEVSNDGLKQDTPSFQKERSFNLLADVAIAFCGDGSVVSEEVLSGRCPRKLEYATFNEEDMNIMYSMKQTYIGLPFAYLNHNRTDFVSCVRRMQYMDLAFRPPAGMPFVGMEMSVAAYVFSKAARFLTRTTTVTGHGYGPMQVLNMVVMCNGSGDGKRMWWFPTTFSQMILDPRKYNQRTMDYIKERYMGKADDITRARYVDSMLKESAFWNDSDAFRPCIEDFEPDYPIGLWSLGVSMDDQLPFVEGLCLEVIISDRSLNYWNAEMLRHFKAQHRGEGKGKSPAKSSNITI</sequence>
<evidence type="ECO:0000313" key="2">
    <source>
        <dbReference type="EMBL" id="MED6121851.1"/>
    </source>
</evidence>
<name>A0ABU6RCY4_9FABA</name>
<proteinExistence type="predicted"/>
<feature type="region of interest" description="Disordered" evidence="1">
    <location>
        <begin position="51"/>
        <end position="90"/>
    </location>
</feature>
<dbReference type="Proteomes" id="UP001341840">
    <property type="component" value="Unassembled WGS sequence"/>
</dbReference>